<feature type="region of interest" description="Disordered" evidence="2">
    <location>
        <begin position="65"/>
        <end position="85"/>
    </location>
</feature>
<reference evidence="3" key="1">
    <citation type="submission" date="2022-10" db="EMBL/GenBank/DDBJ databases">
        <authorList>
            <person name="Chen Y."/>
            <person name="Dougan E. K."/>
            <person name="Chan C."/>
            <person name="Rhodes N."/>
            <person name="Thang M."/>
        </authorList>
    </citation>
    <scope>NUCLEOTIDE SEQUENCE</scope>
</reference>
<dbReference type="EMBL" id="CAMXCT020006146">
    <property type="protein sequence ID" value="CAL1167400.1"/>
    <property type="molecule type" value="Genomic_DNA"/>
</dbReference>
<organism evidence="3">
    <name type="scientific">Cladocopium goreaui</name>
    <dbReference type="NCBI Taxonomy" id="2562237"/>
    <lineage>
        <taxon>Eukaryota</taxon>
        <taxon>Sar</taxon>
        <taxon>Alveolata</taxon>
        <taxon>Dinophyceae</taxon>
        <taxon>Suessiales</taxon>
        <taxon>Symbiodiniaceae</taxon>
        <taxon>Cladocopium</taxon>
    </lineage>
</organism>
<dbReference type="EMBL" id="CAMXCT010006146">
    <property type="protein sequence ID" value="CAI4014025.1"/>
    <property type="molecule type" value="Genomic_DNA"/>
</dbReference>
<feature type="repeat" description="PPR" evidence="1">
    <location>
        <begin position="494"/>
        <end position="528"/>
    </location>
</feature>
<gene>
    <name evidence="3" type="ORF">C1SCF055_LOCUS38956</name>
</gene>
<proteinExistence type="predicted"/>
<protein>
    <submittedName>
        <fullName evidence="4">Pentatricopeptide repeat-containing protein GUN1, chloroplastic (Pentatricopeptide repeat-containing protein At2g31400) (Protein GENOMES UNCOUPLED 1)</fullName>
    </submittedName>
</protein>
<evidence type="ECO:0000313" key="3">
    <source>
        <dbReference type="EMBL" id="CAI4014025.1"/>
    </source>
</evidence>
<dbReference type="PROSITE" id="PS51375">
    <property type="entry name" value="PPR"/>
    <property type="match status" value="3"/>
</dbReference>
<dbReference type="PANTHER" id="PTHR47938:SF35">
    <property type="entry name" value="PENTATRICOPEPTIDE REPEAT-CONTAINING PROTEIN 4, MITOCHONDRIAL-RELATED"/>
    <property type="match status" value="1"/>
</dbReference>
<dbReference type="InterPro" id="IPR002885">
    <property type="entry name" value="PPR_rpt"/>
</dbReference>
<reference evidence="4 5" key="2">
    <citation type="submission" date="2024-05" db="EMBL/GenBank/DDBJ databases">
        <authorList>
            <person name="Chen Y."/>
            <person name="Shah S."/>
            <person name="Dougan E. K."/>
            <person name="Thang M."/>
            <person name="Chan C."/>
        </authorList>
    </citation>
    <scope>NUCLEOTIDE SEQUENCE [LARGE SCALE GENOMIC DNA]</scope>
</reference>
<dbReference type="Proteomes" id="UP001152797">
    <property type="component" value="Unassembled WGS sequence"/>
</dbReference>
<dbReference type="GO" id="GO:0003729">
    <property type="term" value="F:mRNA binding"/>
    <property type="evidence" value="ECO:0007669"/>
    <property type="project" value="TreeGrafter"/>
</dbReference>
<dbReference type="NCBIfam" id="TIGR00756">
    <property type="entry name" value="PPR"/>
    <property type="match status" value="2"/>
</dbReference>
<dbReference type="Gene3D" id="1.25.40.10">
    <property type="entry name" value="Tetratricopeptide repeat domain"/>
    <property type="match status" value="2"/>
</dbReference>
<evidence type="ECO:0000256" key="2">
    <source>
        <dbReference type="SAM" id="MobiDB-lite"/>
    </source>
</evidence>
<evidence type="ECO:0000256" key="1">
    <source>
        <dbReference type="PROSITE-ProRule" id="PRU00708"/>
    </source>
</evidence>
<accession>A0A9P1DQU6</accession>
<comment type="caution">
    <text evidence="3">The sequence shown here is derived from an EMBL/GenBank/DDBJ whole genome shotgun (WGS) entry which is preliminary data.</text>
</comment>
<feature type="repeat" description="PPR" evidence="1">
    <location>
        <begin position="459"/>
        <end position="493"/>
    </location>
</feature>
<sequence length="583" mass="63429">MALAPGGKELPWFLAADWDDQDLQLGKADGSEDAALHHVAIAPRHGLPKKDAACEAEGGAVEFFTDGDQLAPESSTSSDRETALEEPPHYSLLGTAGFYALNLLLTAARKGCLLFTLGDRSGWAERSRRTTDEAPDCGMLSVWPKNGCKPLCRDMLPLNKILNHPGLAALRELQRFRRAPQTALPLLQSFKGFPWQAVILLKALRLHQDHPWEQLFSFSKLVDCPKLDACGDRAMAALCKQLRPKSDISANLGDVFHVNVVLDICSKAGAWALSLASAVQAEADLPLDAVSAMAPKCFGSLTHACALRGRWMQGCHVIDSMCAQVNLITYGSLLHGLAGARRWAYAMQLLHLLRQLAWIVESSQSFSSVLNACVGQWPQALQLLRPSASVFEVNGVITACEKGGVWELAVRILAASSQFKVAPDMISYSSAISACANRGLWEKALLLLFEMTCKRIPANDISFNAVIGACKEDGRWAEALSLLFLMEDQQHPPDVVSFGSAISSCDVAGRWEVVLQLLTSMAQREVTPNILCFSGALLSLRGLRSAGCAWRMAIELVRRMDMARVAMDVAGTQHASFKVTFES</sequence>
<feature type="repeat" description="PPR" evidence="1">
    <location>
        <begin position="424"/>
        <end position="458"/>
    </location>
</feature>
<dbReference type="AlphaFoldDB" id="A0A9P1DQU6"/>
<dbReference type="EMBL" id="CAMXCT030006146">
    <property type="protein sequence ID" value="CAL4801337.1"/>
    <property type="molecule type" value="Genomic_DNA"/>
</dbReference>
<evidence type="ECO:0000313" key="4">
    <source>
        <dbReference type="EMBL" id="CAL4801337.1"/>
    </source>
</evidence>
<evidence type="ECO:0000313" key="5">
    <source>
        <dbReference type="Proteomes" id="UP001152797"/>
    </source>
</evidence>
<dbReference type="InterPro" id="IPR011990">
    <property type="entry name" value="TPR-like_helical_dom_sf"/>
</dbReference>
<dbReference type="PANTHER" id="PTHR47938">
    <property type="entry name" value="RESPIRATORY COMPLEX I CHAPERONE (CIA84), PUTATIVE (AFU_ORTHOLOGUE AFUA_2G06020)-RELATED"/>
    <property type="match status" value="1"/>
</dbReference>
<dbReference type="Pfam" id="PF01535">
    <property type="entry name" value="PPR"/>
    <property type="match status" value="2"/>
</dbReference>
<keyword evidence="5" id="KW-1185">Reference proteome</keyword>
<name>A0A9P1DQU6_9DINO</name>